<gene>
    <name evidence="2" type="ORF">A3770_06p45440</name>
</gene>
<evidence type="ECO:0000313" key="2">
    <source>
        <dbReference type="EMBL" id="QDZ22026.1"/>
    </source>
</evidence>
<proteinExistence type="predicted"/>
<evidence type="ECO:0000256" key="1">
    <source>
        <dbReference type="SAM" id="MobiDB-lite"/>
    </source>
</evidence>
<protein>
    <submittedName>
        <fullName evidence="2">Uncharacterized protein</fullName>
    </submittedName>
</protein>
<feature type="region of interest" description="Disordered" evidence="1">
    <location>
        <begin position="69"/>
        <end position="101"/>
    </location>
</feature>
<evidence type="ECO:0000313" key="3">
    <source>
        <dbReference type="Proteomes" id="UP000316726"/>
    </source>
</evidence>
<dbReference type="EMBL" id="CP031039">
    <property type="protein sequence ID" value="QDZ22026.1"/>
    <property type="molecule type" value="Genomic_DNA"/>
</dbReference>
<keyword evidence="3" id="KW-1185">Reference proteome</keyword>
<accession>A0A5B8MN80</accession>
<dbReference type="AlphaFoldDB" id="A0A5B8MN80"/>
<dbReference type="Proteomes" id="UP000316726">
    <property type="component" value="Chromosome 6"/>
</dbReference>
<sequence>MAGHGSSPGVVDENSAMRWKRVTRVGDRYKLCGGESGSETNQEEPAFFVRVDPSTNRLVDGKLYERRVARGSGGKKERHGCFRPGARRKQSHESPARDIPLSRQPVFGQRGAACTPEASLHTWIPKSSRWAASRRRDLRASPARPPVDCEALVGRMDELWGGVAATAREAAATPPGVLSEVEGNRIPAEGMTPEPLAFFAELPPDASRTLLDSAMCSPAAGKREGDPPPVVVDVTLAQGLLKTSKRENRRRLKERKRDLLRKISSFESKLNTQEHNLGAPLPQNIRDRLRALSSGP</sequence>
<organism evidence="2 3">
    <name type="scientific">Chloropicon primus</name>
    <dbReference type="NCBI Taxonomy" id="1764295"/>
    <lineage>
        <taxon>Eukaryota</taxon>
        <taxon>Viridiplantae</taxon>
        <taxon>Chlorophyta</taxon>
        <taxon>Chloropicophyceae</taxon>
        <taxon>Chloropicales</taxon>
        <taxon>Chloropicaceae</taxon>
        <taxon>Chloropicon</taxon>
    </lineage>
</organism>
<reference evidence="2 3" key="1">
    <citation type="submission" date="2018-07" db="EMBL/GenBank/DDBJ databases">
        <title>The complete nuclear genome of the prasinophyte Chloropicon primus (CCMP1205).</title>
        <authorList>
            <person name="Pombert J.-F."/>
            <person name="Otis C."/>
            <person name="Turmel M."/>
            <person name="Lemieux C."/>
        </authorList>
    </citation>
    <scope>NUCLEOTIDE SEQUENCE [LARGE SCALE GENOMIC DNA]</scope>
    <source>
        <strain evidence="2 3">CCMP1205</strain>
    </source>
</reference>
<feature type="region of interest" description="Disordered" evidence="1">
    <location>
        <begin position="264"/>
        <end position="296"/>
    </location>
</feature>
<feature type="compositionally biased region" description="Polar residues" evidence="1">
    <location>
        <begin position="265"/>
        <end position="275"/>
    </location>
</feature>
<name>A0A5B8MN80_9CHLO</name>